<comment type="caution">
    <text evidence="1">The sequence shown here is derived from an EMBL/GenBank/DDBJ whole genome shotgun (WGS) entry which is preliminary data.</text>
</comment>
<dbReference type="Proteomes" id="UP000006015">
    <property type="component" value="Unassembled WGS sequence"/>
</dbReference>
<gene>
    <name evidence="1" type="ORF">HMPREF0281_01282</name>
</gene>
<dbReference type="EMBL" id="ADNS01000009">
    <property type="protein sequence ID" value="EFG81504.1"/>
    <property type="molecule type" value="Genomic_DNA"/>
</dbReference>
<proteinExistence type="predicted"/>
<organism evidence="1 2">
    <name type="scientific">Corynebacterium ammoniagenes DSM 20306</name>
    <dbReference type="NCBI Taxonomy" id="649754"/>
    <lineage>
        <taxon>Bacteria</taxon>
        <taxon>Bacillati</taxon>
        <taxon>Actinomycetota</taxon>
        <taxon>Actinomycetes</taxon>
        <taxon>Mycobacteriales</taxon>
        <taxon>Corynebacteriaceae</taxon>
        <taxon>Corynebacterium</taxon>
    </lineage>
</organism>
<reference evidence="1 2" key="1">
    <citation type="submission" date="2010-04" db="EMBL/GenBank/DDBJ databases">
        <authorList>
            <person name="Weinstock G."/>
            <person name="Sodergren E."/>
            <person name="Clifton S."/>
            <person name="Fulton L."/>
            <person name="Fulton B."/>
            <person name="Courtney L."/>
            <person name="Fronick C."/>
            <person name="Harrison M."/>
            <person name="Strong C."/>
            <person name="Farmer C."/>
            <person name="Delahaunty K."/>
            <person name="Markovic C."/>
            <person name="Hall O."/>
            <person name="Minx P."/>
            <person name="Tomlinson C."/>
            <person name="Mitreva M."/>
            <person name="Hou S."/>
            <person name="Wollam A."/>
            <person name="Pepin K.H."/>
            <person name="Johnson M."/>
            <person name="Bhonagiri V."/>
            <person name="Zhang X."/>
            <person name="Suruliraj S."/>
            <person name="Warren W."/>
            <person name="Chinwalla A."/>
            <person name="Mardis E.R."/>
            <person name="Wilson R.K."/>
        </authorList>
    </citation>
    <scope>NUCLEOTIDE SEQUENCE [LARGE SCALE GENOMIC DNA]</scope>
    <source>
        <strain evidence="1 2">DSM 20306</strain>
    </source>
</reference>
<keyword evidence="2" id="KW-1185">Reference proteome</keyword>
<name>A0ABN0AF94_CORAM</name>
<evidence type="ECO:0000313" key="2">
    <source>
        <dbReference type="Proteomes" id="UP000006015"/>
    </source>
</evidence>
<sequence>MLLSWLALQGKAWGLTLRGGKGGIAQTTKTTFGCNKARAWDGEIGEQLALAVVHHGASGHVHNQVLTTGTIAVVTSAIGSAVGLDMRAVVEVHQGVNLRGYFKDDIASVPAVTAIGATERLELFTVYGHTAVPAVAGLQV</sequence>
<accession>A0ABN0AF94</accession>
<protein>
    <submittedName>
        <fullName evidence="1">Uncharacterized protein</fullName>
    </submittedName>
</protein>
<evidence type="ECO:0000313" key="1">
    <source>
        <dbReference type="EMBL" id="EFG81504.1"/>
    </source>
</evidence>